<dbReference type="PANTHER" id="PTHR12277">
    <property type="entry name" value="ALPHA/BETA HYDROLASE DOMAIN-CONTAINING PROTEIN"/>
    <property type="match status" value="1"/>
</dbReference>
<dbReference type="STRING" id="338969.Rfer_1129"/>
<dbReference type="eggNOG" id="COG1073">
    <property type="taxonomic scope" value="Bacteria"/>
</dbReference>
<dbReference type="AlphaFoldDB" id="Q21ZD3"/>
<evidence type="ECO:0000313" key="2">
    <source>
        <dbReference type="EMBL" id="ABD68870.1"/>
    </source>
</evidence>
<dbReference type="InterPro" id="IPR022742">
    <property type="entry name" value="Hydrolase_4"/>
</dbReference>
<dbReference type="EMBL" id="CP000267">
    <property type="protein sequence ID" value="ABD68870.1"/>
    <property type="molecule type" value="Genomic_DNA"/>
</dbReference>
<name>Q21ZD3_ALBFT</name>
<gene>
    <name evidence="2" type="ordered locus">Rfer_1129</name>
</gene>
<keyword evidence="3" id="KW-1185">Reference proteome</keyword>
<evidence type="ECO:0000313" key="3">
    <source>
        <dbReference type="Proteomes" id="UP000008332"/>
    </source>
</evidence>
<dbReference type="Proteomes" id="UP000008332">
    <property type="component" value="Chromosome"/>
</dbReference>
<sequence length="295" mass="32569">MLASSGCAWLDARQRELIYRPTPGSPAELTDLRAGEEHYFVNLPANARPPDDSDHQPLTADAGTVNNTQRIELWWLPHPDKSAPTLLYLHGTFRTVPQNRHKIDALREAGFAVLAVEYRGWGLSTAITPSEQTLVQDADAAWAELQRREPRAAQRVIYGHSMGSGVAVDLASRLKARQDYGALILESAFTSFADVASEAGLFASLLLHLNNERFASIDKITHVHAPLLMIHGSADTTIPIRLGRQLFMAANPPKRWLNIHDGAHSDLQQIGHAQYQATLQRFKNDYLSGSSSAKP</sequence>
<accession>Q21ZD3</accession>
<dbReference type="Pfam" id="PF12146">
    <property type="entry name" value="Hydrolase_4"/>
    <property type="match status" value="1"/>
</dbReference>
<organism evidence="2 3">
    <name type="scientific">Albidiferax ferrireducens (strain ATCC BAA-621 / DSM 15236 / T118)</name>
    <name type="common">Rhodoferax ferrireducens</name>
    <dbReference type="NCBI Taxonomy" id="338969"/>
    <lineage>
        <taxon>Bacteria</taxon>
        <taxon>Pseudomonadati</taxon>
        <taxon>Pseudomonadota</taxon>
        <taxon>Betaproteobacteria</taxon>
        <taxon>Burkholderiales</taxon>
        <taxon>Comamonadaceae</taxon>
        <taxon>Rhodoferax</taxon>
    </lineage>
</organism>
<proteinExistence type="predicted"/>
<evidence type="ECO:0000259" key="1">
    <source>
        <dbReference type="Pfam" id="PF12146"/>
    </source>
</evidence>
<dbReference type="HOGENOM" id="CLU_029375_6_3_4"/>
<dbReference type="PANTHER" id="PTHR12277:SF81">
    <property type="entry name" value="PROTEIN ABHD13"/>
    <property type="match status" value="1"/>
</dbReference>
<dbReference type="Gene3D" id="3.40.50.1820">
    <property type="entry name" value="alpha/beta hydrolase"/>
    <property type="match status" value="1"/>
</dbReference>
<protein>
    <submittedName>
        <fullName evidence="2">Bem46 protein</fullName>
    </submittedName>
</protein>
<dbReference type="InterPro" id="IPR029058">
    <property type="entry name" value="AB_hydrolase_fold"/>
</dbReference>
<feature type="domain" description="Serine aminopeptidase S33" evidence="1">
    <location>
        <begin position="85"/>
        <end position="194"/>
    </location>
</feature>
<dbReference type="SUPFAM" id="SSF53474">
    <property type="entry name" value="alpha/beta-Hydrolases"/>
    <property type="match status" value="1"/>
</dbReference>
<dbReference type="KEGG" id="rfr:Rfer_1129"/>
<reference evidence="3" key="1">
    <citation type="submission" date="2006-02" db="EMBL/GenBank/DDBJ databases">
        <title>Complete sequence of chromosome of Rhodoferax ferrireducens DSM 15236.</title>
        <authorList>
            <person name="Copeland A."/>
            <person name="Lucas S."/>
            <person name="Lapidus A."/>
            <person name="Barry K."/>
            <person name="Detter J.C."/>
            <person name="Glavina del Rio T."/>
            <person name="Hammon N."/>
            <person name="Israni S."/>
            <person name="Pitluck S."/>
            <person name="Brettin T."/>
            <person name="Bruce D."/>
            <person name="Han C."/>
            <person name="Tapia R."/>
            <person name="Gilna P."/>
            <person name="Kiss H."/>
            <person name="Schmutz J."/>
            <person name="Larimer F."/>
            <person name="Land M."/>
            <person name="Kyrpides N."/>
            <person name="Ivanova N."/>
            <person name="Richardson P."/>
        </authorList>
    </citation>
    <scope>NUCLEOTIDE SEQUENCE [LARGE SCALE GENOMIC DNA]</scope>
    <source>
        <strain evidence="3">ATCC BAA-621 / DSM 15236 / T118</strain>
    </source>
</reference>